<reference evidence="5 6" key="1">
    <citation type="submission" date="2011-12" db="EMBL/GenBank/DDBJ databases">
        <authorList>
            <person name="Brinkac L."/>
            <person name="Radune D."/>
            <person name="Sanka R."/>
            <person name="Selengut J."/>
            <person name="DebRoy C."/>
            <person name="Feng P."/>
            <person name="Fratamico P.M."/>
            <person name="Kapur V."/>
            <person name="Kariyawasam S."/>
            <person name="Losada L."/>
            <person name="Nierman W.C."/>
            <person name="Nelson K."/>
        </authorList>
    </citation>
    <scope>NUCLEOTIDE SEQUENCE [LARGE SCALE GENOMIC DNA]</scope>
    <source>
        <strain evidence="5 6">4.0967</strain>
    </source>
</reference>
<evidence type="ECO:0000256" key="2">
    <source>
        <dbReference type="ARBA" id="ARBA00022612"/>
    </source>
</evidence>
<evidence type="ECO:0000313" key="6">
    <source>
        <dbReference type="Proteomes" id="UP000003866"/>
    </source>
</evidence>
<dbReference type="InterPro" id="IPR010332">
    <property type="entry name" value="ATPase_terminase-su_N"/>
</dbReference>
<dbReference type="EMBL" id="AFAA02000036">
    <property type="protein sequence ID" value="EII32132.1"/>
    <property type="molecule type" value="Genomic_DNA"/>
</dbReference>
<evidence type="ECO:0000259" key="3">
    <source>
        <dbReference type="Pfam" id="PF06056"/>
    </source>
</evidence>
<feature type="domain" description="Terminase large subunit gp17-like C-terminal" evidence="4">
    <location>
        <begin position="405"/>
        <end position="566"/>
    </location>
</feature>
<dbReference type="InterPro" id="IPR035421">
    <property type="entry name" value="Terminase_6C"/>
</dbReference>
<organism evidence="5 6">
    <name type="scientific">Escherichia coli 4.0967</name>
    <dbReference type="NCBI Taxonomy" id="869687"/>
    <lineage>
        <taxon>Bacteria</taxon>
        <taxon>Pseudomonadati</taxon>
        <taxon>Pseudomonadota</taxon>
        <taxon>Gammaproteobacteria</taxon>
        <taxon>Enterobacterales</taxon>
        <taxon>Enterobacteriaceae</taxon>
        <taxon>Escherichia</taxon>
    </lineage>
</organism>
<name>A0AAN3UZZ0_ECOLX</name>
<dbReference type="InterPro" id="IPR027417">
    <property type="entry name" value="P-loop_NTPase"/>
</dbReference>
<dbReference type="InterPro" id="IPR006430">
    <property type="entry name" value="Phage_portal_PBSX"/>
</dbReference>
<dbReference type="Pfam" id="PF06056">
    <property type="entry name" value="Terminase_5"/>
    <property type="match status" value="1"/>
</dbReference>
<sequence length="932" mass="106013">MIQDAFVRQRARQLYWQGYPPAEISRLMGINPNTIYAWKKRDQWDETPPVQRVTQSIDARLIQLTEKQNKTGGDFKEIDLLTRQLKKLHDGQPDATATGKKGRAKKLKNHFTPEQIAALREKIISRLEWHQRGWFDSLTLCREAGIRNRMILKSRQIGATWYFAQEALLMALRDDVAQPYQRNQIFLSASRRQAFQFKSIIQKAAAEVDVELKGGDKIILSNGAELHFLGTSAASAQSYTGNFYFDEFFWVSRFAELRKVAGAMATLSGLRRTYFSTPSTETHEAYAYWNGDRWNEKKASHKRQRFSVDWKTLHNGLICPDRTWRQIVTLEDVVNHGWKHTDIDEIRDENTEDEFLNLYMCEFVREGESAFNLNILIGCGVDGYDDWKDWKPFAPRPMGNRPVWIGYDANGSSGNGDSGAVSVVVPPAVPGGRFRTVETRRVQGLEFEEQARVIEEFTCRYNVEHIGIDVTGGNGEAVYQIVKRFFPAAIPYTFTLSSKRSLVLKMQQIMRAGRWEYDRAERELVAAFNAVRKVKTPGGFITYETDRARGISHGDLAWATMLAVINEPIGGEGEKRAFHGYGVLMSRKNKKVRMSSRIDLADALRKESSLSAFTFDGPYRLTGHDLLDNMYCADNGRWYETPVDWYGLARAARQTSWHQSALYFKRNVLLGCYIPHPLLSRQDFSALALDWFVFGNAFLELRSNMLGEPLKLRHALAKYMRRGSDLESWWYVQDGKDAFQFRPGKVCHLMNPDINQEIYGMPEYLGALLSASLSHSADMFRKLYYDNGSHAGCIIYIGAAQVNRESMDSLKETLQGARGGGAFKNVLIHAPNGGKEGVQILPFQQITAKDEFMNVKAASRDDVLAAHRVPPQLMGAMPGEKSAFGDVEKAARVYAINELMPVMEAMKHINDWLGEEVIRFNPYALLDTQPTS</sequence>
<dbReference type="InterPro" id="IPR009057">
    <property type="entry name" value="Homeodomain-like_sf"/>
</dbReference>
<dbReference type="Pfam" id="PF17289">
    <property type="entry name" value="Terminase_6C"/>
    <property type="match status" value="1"/>
</dbReference>
<evidence type="ECO:0000256" key="1">
    <source>
        <dbReference type="ARBA" id="ARBA00006799"/>
    </source>
</evidence>
<comment type="caution">
    <text evidence="5">The sequence shown here is derived from an EMBL/GenBank/DDBJ whole genome shotgun (WGS) entry which is preliminary data.</text>
</comment>
<dbReference type="SUPFAM" id="SSF46689">
    <property type="entry name" value="Homeodomain-like"/>
    <property type="match status" value="1"/>
</dbReference>
<dbReference type="Proteomes" id="UP000003866">
    <property type="component" value="Unassembled WGS sequence"/>
</dbReference>
<dbReference type="AlphaFoldDB" id="A0AAN3UZZ0"/>
<proteinExistence type="inferred from homology"/>
<evidence type="ECO:0000313" key="5">
    <source>
        <dbReference type="EMBL" id="EII32132.1"/>
    </source>
</evidence>
<comment type="similarity">
    <text evidence="1">Belongs to the phage portal family. PBSX subfamily.</text>
</comment>
<dbReference type="InterPro" id="IPR006944">
    <property type="entry name" value="Phage/GTA_portal"/>
</dbReference>
<protein>
    <submittedName>
        <fullName evidence="5">Phage portal protein, PBSX family</fullName>
    </submittedName>
</protein>
<dbReference type="Gene3D" id="3.40.50.300">
    <property type="entry name" value="P-loop containing nucleotide triphosphate hydrolases"/>
    <property type="match status" value="1"/>
</dbReference>
<dbReference type="Pfam" id="PF04860">
    <property type="entry name" value="Phage_portal"/>
    <property type="match status" value="1"/>
</dbReference>
<evidence type="ECO:0000259" key="4">
    <source>
        <dbReference type="Pfam" id="PF17289"/>
    </source>
</evidence>
<feature type="domain" description="Terminase ATPase subunit N-terminal" evidence="3">
    <location>
        <begin position="6"/>
        <end position="63"/>
    </location>
</feature>
<accession>A0AAN3UZZ0</accession>
<dbReference type="Pfam" id="PF03237">
    <property type="entry name" value="Terminase_6N"/>
    <property type="match status" value="1"/>
</dbReference>
<keyword evidence="2" id="KW-1188">Viral release from host cell</keyword>
<gene>
    <name evidence="5" type="ORF">EC40967_3574</name>
</gene>
<dbReference type="Gene3D" id="3.30.420.240">
    <property type="match status" value="1"/>
</dbReference>
<dbReference type="NCBIfam" id="TIGR01540">
    <property type="entry name" value="portal_PBSX"/>
    <property type="match status" value="1"/>
</dbReference>